<dbReference type="Proteomes" id="UP000535020">
    <property type="component" value="Unassembled WGS sequence"/>
</dbReference>
<evidence type="ECO:0008006" key="3">
    <source>
        <dbReference type="Google" id="ProtNLM"/>
    </source>
</evidence>
<comment type="caution">
    <text evidence="1">The sequence shown here is derived from an EMBL/GenBank/DDBJ whole genome shotgun (WGS) entry which is preliminary data.</text>
</comment>
<protein>
    <recommendedName>
        <fullName evidence="3">Transposase zinc-ribbon domain-containing protein</fullName>
    </recommendedName>
</protein>
<keyword evidence="2" id="KW-1185">Reference proteome</keyword>
<evidence type="ECO:0000313" key="1">
    <source>
        <dbReference type="EMBL" id="NYA71371.1"/>
    </source>
</evidence>
<proteinExistence type="predicted"/>
<dbReference type="EMBL" id="JACBJI010000004">
    <property type="protein sequence ID" value="NYA71371.1"/>
    <property type="molecule type" value="Genomic_DNA"/>
</dbReference>
<dbReference type="AlphaFoldDB" id="A0A7Y9C5J6"/>
<name>A0A7Y9C5J6_9FLAO</name>
<organism evidence="1 2">
    <name type="scientific">Flavobacterium agri</name>
    <dbReference type="NCBI Taxonomy" id="2743471"/>
    <lineage>
        <taxon>Bacteria</taxon>
        <taxon>Pseudomonadati</taxon>
        <taxon>Bacteroidota</taxon>
        <taxon>Flavobacteriia</taxon>
        <taxon>Flavobacteriales</taxon>
        <taxon>Flavobacteriaceae</taxon>
        <taxon>Flavobacterium</taxon>
    </lineage>
</organism>
<gene>
    <name evidence="1" type="ORF">HZF10_10595</name>
</gene>
<sequence length="151" mass="17867">MKFIDFKDFKSQEEVSEIFNNEEYCVAQLETLRWNDDIVSPFDETSKIYKCKQGKYRCRNTGKYFNVKTHTIFHNTKIELAKWFQAIWITTNYPNITAIDLSKKIEVTPKTAWLMQKRIAKYVRTQTSAPVTKQPETPSQLAITDWLTQLK</sequence>
<dbReference type="RefSeq" id="WP_176006182.1">
    <property type="nucleotide sequence ID" value="NZ_JABWMI010000011.1"/>
</dbReference>
<accession>A0A7Y9C5J6</accession>
<evidence type="ECO:0000313" key="2">
    <source>
        <dbReference type="Proteomes" id="UP000535020"/>
    </source>
</evidence>
<reference evidence="1 2" key="1">
    <citation type="submission" date="2020-07" db="EMBL/GenBank/DDBJ databases">
        <authorList>
            <person name="Sun Q."/>
        </authorList>
    </citation>
    <scope>NUCLEOTIDE SEQUENCE [LARGE SCALE GENOMIC DNA]</scope>
    <source>
        <strain evidence="1 2">MAH-1</strain>
    </source>
</reference>